<organism evidence="1 2">
    <name type="scientific">Chryseobacterium populi</name>
    <dbReference type="NCBI Taxonomy" id="1144316"/>
    <lineage>
        <taxon>Bacteria</taxon>
        <taxon>Pseudomonadati</taxon>
        <taxon>Bacteroidota</taxon>
        <taxon>Flavobacteriia</taxon>
        <taxon>Flavobacteriales</taxon>
        <taxon>Weeksellaceae</taxon>
        <taxon>Chryseobacterium group</taxon>
        <taxon>Chryseobacterium</taxon>
    </lineage>
</organism>
<evidence type="ECO:0000313" key="1">
    <source>
        <dbReference type="EMBL" id="EJL73017.1"/>
    </source>
</evidence>
<gene>
    <name evidence="1" type="ORF">PMI13_01725</name>
</gene>
<evidence type="ECO:0000313" key="2">
    <source>
        <dbReference type="Proteomes" id="UP000007509"/>
    </source>
</evidence>
<dbReference type="Pfam" id="PF14103">
    <property type="entry name" value="DUF4276"/>
    <property type="match status" value="1"/>
</dbReference>
<dbReference type="AlphaFoldDB" id="J2T4R2"/>
<dbReference type="RefSeq" id="WP_007842694.1">
    <property type="nucleotide sequence ID" value="NZ_AKJY01000027.1"/>
</dbReference>
<dbReference type="PATRIC" id="fig|1144316.3.peg.1735"/>
<proteinExistence type="predicted"/>
<keyword evidence="2" id="KW-1185">Reference proteome</keyword>
<reference evidence="1 2" key="1">
    <citation type="journal article" date="2012" name="J. Bacteriol.">
        <title>Twenty-one genome sequences from Pseudomonas species and 19 genome sequences from diverse bacteria isolated from the rhizosphere and endosphere of Populus deltoides.</title>
        <authorList>
            <person name="Brown S.D."/>
            <person name="Utturkar S.M."/>
            <person name="Klingeman D.M."/>
            <person name="Johnson C.M."/>
            <person name="Martin S.L."/>
            <person name="Land M.L."/>
            <person name="Lu T.Y."/>
            <person name="Schadt C.W."/>
            <person name="Doktycz M.J."/>
            <person name="Pelletier D.A."/>
        </authorList>
    </citation>
    <scope>NUCLEOTIDE SEQUENCE [LARGE SCALE GENOMIC DNA]</scope>
    <source>
        <strain evidence="1 2">CF314</strain>
    </source>
</reference>
<comment type="caution">
    <text evidence="1">The sequence shown here is derived from an EMBL/GenBank/DDBJ whole genome shotgun (WGS) entry which is preliminary data.</text>
</comment>
<sequence>MKSSQLFIGVISEGPTDNRFLFSIVKRSIDEIIFAYGGTTEIYIEEIKKDTGKSFVNQIIDANRNHHRENFINILLIHNDSDHKDDSKVLNDKFNPLMDEIKSIDNEVICKEIIPIIPVQMIEAWMLADIDLFLDVISAAKNKADLKLNGNPESFTDPKDKIKKALQIINQEKPKKRRKDLQINELYQLIGQKIEIEKLLELNSFRKFHNNLISSLNKLKFIYKQ</sequence>
<dbReference type="InterPro" id="IPR025455">
    <property type="entry name" value="DUF4276"/>
</dbReference>
<dbReference type="Proteomes" id="UP000007509">
    <property type="component" value="Unassembled WGS sequence"/>
</dbReference>
<evidence type="ECO:0008006" key="3">
    <source>
        <dbReference type="Google" id="ProtNLM"/>
    </source>
</evidence>
<dbReference type="OrthoDB" id="7596770at2"/>
<dbReference type="EMBL" id="AKJY01000027">
    <property type="protein sequence ID" value="EJL73017.1"/>
    <property type="molecule type" value="Genomic_DNA"/>
</dbReference>
<accession>J2T4R2</accession>
<protein>
    <recommendedName>
        <fullName evidence="3">DUF4276 domain-containing protein</fullName>
    </recommendedName>
</protein>
<name>J2T4R2_9FLAO</name>